<evidence type="ECO:0000313" key="4">
    <source>
        <dbReference type="Proteomes" id="UP000006310"/>
    </source>
</evidence>
<dbReference type="HOGENOM" id="CLU_1151935_0_0_1"/>
<feature type="signal peptide" evidence="2">
    <location>
        <begin position="1"/>
        <end position="17"/>
    </location>
</feature>
<dbReference type="eggNOG" id="ENOG502S9J5">
    <property type="taxonomic scope" value="Eukaryota"/>
</dbReference>
<accession>J7RGM9</accession>
<feature type="chain" id="PRO_5003796139" evidence="2">
    <location>
        <begin position="18"/>
        <end position="241"/>
    </location>
</feature>
<feature type="compositionally biased region" description="Polar residues" evidence="1">
    <location>
        <begin position="144"/>
        <end position="158"/>
    </location>
</feature>
<evidence type="ECO:0000256" key="2">
    <source>
        <dbReference type="SAM" id="SignalP"/>
    </source>
</evidence>
<gene>
    <name evidence="3" type="primary">KNAG0B02560</name>
    <name evidence="3" type="ordered locus">KNAG_0B02560</name>
</gene>
<feature type="compositionally biased region" description="Polar residues" evidence="1">
    <location>
        <begin position="208"/>
        <end position="220"/>
    </location>
</feature>
<sequence>MKSSIVLTSLLSTLAIATDTGALEENPAATTIQQLLQDTETVATNTAEQNGKVDTTAVAAAITAAATVATTDAATNTYAVAPSGTIVTTDAQGRTTTQLVWYNPANVASGKTDAATATAKDTTKVSDKKGTLQSTETAKVKTGSVASETHTTTDGPLSTVVGTNSLGQTYTSTLWWLPSTVTTATSGSSHSSGSSSGSSKKRSSTATIAKNRNGTTSDNNGVLLHANGVYGMGALLAIFLF</sequence>
<dbReference type="GeneID" id="34524348"/>
<organism evidence="3 4">
    <name type="scientific">Huiozyma naganishii (strain ATCC MYA-139 / BCRC 22969 / CBS 8797 / KCTC 17520 / NBRC 10181 / NCYC 3082 / Yp74L-3)</name>
    <name type="common">Yeast</name>
    <name type="synonym">Kazachstania naganishii</name>
    <dbReference type="NCBI Taxonomy" id="1071383"/>
    <lineage>
        <taxon>Eukaryota</taxon>
        <taxon>Fungi</taxon>
        <taxon>Dikarya</taxon>
        <taxon>Ascomycota</taxon>
        <taxon>Saccharomycotina</taxon>
        <taxon>Saccharomycetes</taxon>
        <taxon>Saccharomycetales</taxon>
        <taxon>Saccharomycetaceae</taxon>
        <taxon>Huiozyma</taxon>
    </lineage>
</organism>
<dbReference type="STRING" id="1071383.J7RGM9"/>
<dbReference type="EMBL" id="HE978315">
    <property type="protein sequence ID" value="CCK68698.1"/>
    <property type="molecule type" value="Genomic_DNA"/>
</dbReference>
<dbReference type="GO" id="GO:0006033">
    <property type="term" value="P:chitin localization"/>
    <property type="evidence" value="ECO:0007669"/>
    <property type="project" value="EnsemblFungi"/>
</dbReference>
<protein>
    <submittedName>
        <fullName evidence="3">Uncharacterized protein</fullName>
    </submittedName>
</protein>
<dbReference type="GO" id="GO:0005199">
    <property type="term" value="F:structural constituent of cell wall"/>
    <property type="evidence" value="ECO:0007669"/>
    <property type="project" value="EnsemblFungi"/>
</dbReference>
<dbReference type="AlphaFoldDB" id="J7RGM9"/>
<feature type="region of interest" description="Disordered" evidence="1">
    <location>
        <begin position="112"/>
        <end position="158"/>
    </location>
</feature>
<keyword evidence="2" id="KW-0732">Signal</keyword>
<proteinExistence type="predicted"/>
<evidence type="ECO:0000313" key="3">
    <source>
        <dbReference type="EMBL" id="CCK68698.1"/>
    </source>
</evidence>
<dbReference type="OrthoDB" id="4070679at2759"/>
<evidence type="ECO:0000256" key="1">
    <source>
        <dbReference type="SAM" id="MobiDB-lite"/>
    </source>
</evidence>
<dbReference type="RefSeq" id="XP_022462944.1">
    <property type="nucleotide sequence ID" value="XM_022611545.1"/>
</dbReference>
<feature type="compositionally biased region" description="Low complexity" evidence="1">
    <location>
        <begin position="184"/>
        <end position="198"/>
    </location>
</feature>
<reference evidence="4" key="2">
    <citation type="submission" date="2012-08" db="EMBL/GenBank/DDBJ databases">
        <title>Genome sequence of Kazachstania naganishii.</title>
        <authorList>
            <person name="Gordon J.L."/>
            <person name="Armisen D."/>
            <person name="Proux-Wera E."/>
            <person name="OhEigeartaigh S.S."/>
            <person name="Byrne K.P."/>
            <person name="Wolfe K.H."/>
        </authorList>
    </citation>
    <scope>NUCLEOTIDE SEQUENCE [LARGE SCALE GENOMIC DNA]</scope>
    <source>
        <strain evidence="4">ATCC MYA-139 / BCRC 22969 / CBS 8797 / CCRC 22969 / KCTC 17520 / NBRC 10181 / NCYC 3082</strain>
    </source>
</reference>
<feature type="region of interest" description="Disordered" evidence="1">
    <location>
        <begin position="184"/>
        <end position="221"/>
    </location>
</feature>
<feature type="compositionally biased region" description="Basic and acidic residues" evidence="1">
    <location>
        <begin position="121"/>
        <end position="130"/>
    </location>
</feature>
<keyword evidence="4" id="KW-1185">Reference proteome</keyword>
<dbReference type="GO" id="GO:0009277">
    <property type="term" value="C:fungal-type cell wall"/>
    <property type="evidence" value="ECO:0007669"/>
    <property type="project" value="EnsemblFungi"/>
</dbReference>
<dbReference type="Proteomes" id="UP000006310">
    <property type="component" value="Chromosome 2"/>
</dbReference>
<dbReference type="GO" id="GO:0031505">
    <property type="term" value="P:fungal-type cell wall organization"/>
    <property type="evidence" value="ECO:0007669"/>
    <property type="project" value="EnsemblFungi"/>
</dbReference>
<name>J7RGM9_HUIN7</name>
<reference evidence="3 4" key="1">
    <citation type="journal article" date="2011" name="Proc. Natl. Acad. Sci. U.S.A.">
        <title>Evolutionary erosion of yeast sex chromosomes by mating-type switching accidents.</title>
        <authorList>
            <person name="Gordon J.L."/>
            <person name="Armisen D."/>
            <person name="Proux-Wera E."/>
            <person name="Oheigeartaigh S.S."/>
            <person name="Byrne K.P."/>
            <person name="Wolfe K.H."/>
        </authorList>
    </citation>
    <scope>NUCLEOTIDE SEQUENCE [LARGE SCALE GENOMIC DNA]</scope>
    <source>
        <strain evidence="4">ATCC MYA-139 / BCRC 22969 / CBS 8797 / CCRC 22969 / KCTC 17520 / NBRC 10181 / NCYC 3082</strain>
    </source>
</reference>
<dbReference type="GO" id="GO:0005886">
    <property type="term" value="C:plasma membrane"/>
    <property type="evidence" value="ECO:0007669"/>
    <property type="project" value="EnsemblFungi"/>
</dbReference>
<dbReference type="KEGG" id="kng:KNAG_0B02560"/>